<keyword evidence="1" id="KW-0575">Peroxidase</keyword>
<dbReference type="PANTHER" id="PTHR34599">
    <property type="entry name" value="PEROXIDASE-RELATED"/>
    <property type="match status" value="1"/>
</dbReference>
<comment type="caution">
    <text evidence="1">The sequence shown here is derived from an EMBL/GenBank/DDBJ whole genome shotgun (WGS) entry which is preliminary data.</text>
</comment>
<dbReference type="Proteomes" id="UP001597013">
    <property type="component" value="Unassembled WGS sequence"/>
</dbReference>
<proteinExistence type="predicted"/>
<name>A0ABW3N4R6_9FLAO</name>
<keyword evidence="1" id="KW-0560">Oxidoreductase</keyword>
<dbReference type="InterPro" id="IPR052559">
    <property type="entry name" value="V-haloperoxidase"/>
</dbReference>
<dbReference type="EC" id="1.11.1.-" evidence="1"/>
<evidence type="ECO:0000313" key="1">
    <source>
        <dbReference type="EMBL" id="MFD1062476.1"/>
    </source>
</evidence>
<protein>
    <submittedName>
        <fullName evidence="1">Vanadium-dependent haloperoxidase</fullName>
        <ecNumber evidence="1">1.11.1.-</ecNumber>
    </submittedName>
</protein>
<keyword evidence="2" id="KW-1185">Reference proteome</keyword>
<reference evidence="2" key="1">
    <citation type="journal article" date="2019" name="Int. J. Syst. Evol. Microbiol.">
        <title>The Global Catalogue of Microorganisms (GCM) 10K type strain sequencing project: providing services to taxonomists for standard genome sequencing and annotation.</title>
        <authorList>
            <consortium name="The Broad Institute Genomics Platform"/>
            <consortium name="The Broad Institute Genome Sequencing Center for Infectious Disease"/>
            <person name="Wu L."/>
            <person name="Ma J."/>
        </authorList>
    </citation>
    <scope>NUCLEOTIDE SEQUENCE [LARGE SCALE GENOMIC DNA]</scope>
    <source>
        <strain evidence="2">CCUG 62215</strain>
    </source>
</reference>
<dbReference type="Gene3D" id="1.10.606.20">
    <property type="match status" value="1"/>
</dbReference>
<evidence type="ECO:0000313" key="2">
    <source>
        <dbReference type="Proteomes" id="UP001597013"/>
    </source>
</evidence>
<dbReference type="InterPro" id="IPR036938">
    <property type="entry name" value="PAP2/HPO_sf"/>
</dbReference>
<dbReference type="PANTHER" id="PTHR34599:SF2">
    <property type="entry name" value="TRAF-TYPE DOMAIN-CONTAINING PROTEIN"/>
    <property type="match status" value="1"/>
</dbReference>
<dbReference type="PROSITE" id="PS51257">
    <property type="entry name" value="PROKAR_LIPOPROTEIN"/>
    <property type="match status" value="1"/>
</dbReference>
<dbReference type="EMBL" id="JBHTJL010000009">
    <property type="protein sequence ID" value="MFD1062476.1"/>
    <property type="molecule type" value="Genomic_DNA"/>
</dbReference>
<accession>A0ABW3N4R6</accession>
<dbReference type="RefSeq" id="WP_386128370.1">
    <property type="nucleotide sequence ID" value="NZ_JBHTJL010000009.1"/>
</dbReference>
<dbReference type="CDD" id="cd03398">
    <property type="entry name" value="PAP2_haloperoxidase"/>
    <property type="match status" value="1"/>
</dbReference>
<dbReference type="SUPFAM" id="SSF48317">
    <property type="entry name" value="Acid phosphatase/Vanadium-dependent haloperoxidase"/>
    <property type="match status" value="1"/>
</dbReference>
<gene>
    <name evidence="1" type="ORF">ACFQ1Q_04400</name>
</gene>
<sequence>MTFRFLPLFILFLLVSCEKETDANIQIFQASDVNNANTVLLEAVMEDAFTPPVASRIYAYSHLAHYITLQSLRKDSLVEITSKINGLADLKFPKSKDVNPELASLLAFSNVGKKLIYSEHFFDDLTDSLKTKSLRLGLSEAIIKNSEDYALSISNHIGLWIDKDNYNHTRTLSRFTSTKKPENWRETPPDYATGLEPHWDKIRTMAIDSANVFRYKPLPEYSTEKNSEFYNMVIEVYNAVKNKTEATEKTAWFWDCNPIMTVHKGHMVTTIHKFTPPGHWLNIVNQVSTKEKSDYFTTTKAYTLTSMAMFDAIIAAWHVKYKTDLVRPVTYIQENIDTDWSPVLQTPPFPEYTSGHSATSASAAEILSSIYGDNYAFTDNTQLRFGLEDRSFKSFREAANQVNLSRFYGGIHYKQGVEEGARQGREIANLILKKLQ</sequence>
<organism evidence="1 2">
    <name type="scientific">Winogradskyella litorisediminis</name>
    <dbReference type="NCBI Taxonomy" id="1156618"/>
    <lineage>
        <taxon>Bacteria</taxon>
        <taxon>Pseudomonadati</taxon>
        <taxon>Bacteroidota</taxon>
        <taxon>Flavobacteriia</taxon>
        <taxon>Flavobacteriales</taxon>
        <taxon>Flavobacteriaceae</taxon>
        <taxon>Winogradskyella</taxon>
    </lineage>
</organism>
<dbReference type="GO" id="GO:0004601">
    <property type="term" value="F:peroxidase activity"/>
    <property type="evidence" value="ECO:0007669"/>
    <property type="project" value="UniProtKB-KW"/>
</dbReference>